<dbReference type="STRING" id="392015.SAMN05421543_102240"/>
<dbReference type="PANTHER" id="PTHR11614">
    <property type="entry name" value="PHOSPHOLIPASE-RELATED"/>
    <property type="match status" value="1"/>
</dbReference>
<evidence type="ECO:0000259" key="2">
    <source>
        <dbReference type="Pfam" id="PF12146"/>
    </source>
</evidence>
<feature type="domain" description="Serine aminopeptidase S33" evidence="2">
    <location>
        <begin position="57"/>
        <end position="292"/>
    </location>
</feature>
<sequence length="311" mass="35042">MAFAMDVNQERMTSETGVEQRARPLSFRPPRCWSQGGRLRVGDADIFFRFLLPPVQRLILIIIHGAGQHSGQFVEFARACAAAGLGVYAIDLRGFGLSSGRRGHVDSFRQYLCDLDGVVAWVRQVHEGLPVYLVGHSLGGTVAIRYAQEYPDRVQGAVLSAPALRLRVRIPRAIRHLAGVMARFAPGFGIRLDAWPRLARWLPDLGHCVPGAGERRDRLCTMEYTARWLVELLQNGAQALERALDFRLPALLLCGEDDPLVDPLAIRQFFDGLPVRDKRYESFTGVGHRLFHGEKKRHVMERAIAWMRERV</sequence>
<dbReference type="Pfam" id="PF12146">
    <property type="entry name" value="Hydrolase_4"/>
    <property type="match status" value="1"/>
</dbReference>
<accession>A0A1I7GJ13</accession>
<gene>
    <name evidence="3" type="ORF">SAMN05421543_102240</name>
</gene>
<dbReference type="AlphaFoldDB" id="A0A1I7GJ13"/>
<feature type="region of interest" description="Disordered" evidence="1">
    <location>
        <begin position="1"/>
        <end position="20"/>
    </location>
</feature>
<dbReference type="GO" id="GO:0016787">
    <property type="term" value="F:hydrolase activity"/>
    <property type="evidence" value="ECO:0007669"/>
    <property type="project" value="UniProtKB-KW"/>
</dbReference>
<evidence type="ECO:0000313" key="4">
    <source>
        <dbReference type="Proteomes" id="UP000183508"/>
    </source>
</evidence>
<dbReference type="InterPro" id="IPR051044">
    <property type="entry name" value="MAG_DAG_Lipase"/>
</dbReference>
<dbReference type="RefSeq" id="WP_074949664.1">
    <property type="nucleotide sequence ID" value="NZ_FPBV01000002.1"/>
</dbReference>
<reference evidence="4" key="1">
    <citation type="submission" date="2016-10" db="EMBL/GenBank/DDBJ databases">
        <authorList>
            <person name="Varghese N."/>
        </authorList>
    </citation>
    <scope>NUCLEOTIDE SEQUENCE [LARGE SCALE GENOMIC DNA]</scope>
    <source>
        <strain evidence="4">DSM 17980</strain>
    </source>
</reference>
<dbReference type="InterPro" id="IPR022742">
    <property type="entry name" value="Hydrolase_4"/>
</dbReference>
<dbReference type="EMBL" id="FPBV01000002">
    <property type="protein sequence ID" value="SFU48492.1"/>
    <property type="molecule type" value="Genomic_DNA"/>
</dbReference>
<dbReference type="Gene3D" id="3.40.50.1820">
    <property type="entry name" value="alpha/beta hydrolase"/>
    <property type="match status" value="1"/>
</dbReference>
<protein>
    <submittedName>
        <fullName evidence="3">Lysophospholipase, alpha-beta hydrolase superfamily</fullName>
    </submittedName>
</protein>
<dbReference type="eggNOG" id="COG2267">
    <property type="taxonomic scope" value="Bacteria"/>
</dbReference>
<evidence type="ECO:0000313" key="3">
    <source>
        <dbReference type="EMBL" id="SFU48492.1"/>
    </source>
</evidence>
<dbReference type="PRINTS" id="PR00111">
    <property type="entry name" value="ABHYDROLASE"/>
</dbReference>
<proteinExistence type="predicted"/>
<dbReference type="InterPro" id="IPR029058">
    <property type="entry name" value="AB_hydrolase_fold"/>
</dbReference>
<feature type="compositionally biased region" description="Basic and acidic residues" evidence="1">
    <location>
        <begin position="8"/>
        <end position="20"/>
    </location>
</feature>
<dbReference type="InterPro" id="IPR000073">
    <property type="entry name" value="AB_hydrolase_1"/>
</dbReference>
<dbReference type="SUPFAM" id="SSF53474">
    <property type="entry name" value="alpha/beta-Hydrolases"/>
    <property type="match status" value="1"/>
</dbReference>
<keyword evidence="3" id="KW-0378">Hydrolase</keyword>
<name>A0A1I7GJ13_9BACL</name>
<keyword evidence="4" id="KW-1185">Reference proteome</keyword>
<dbReference type="Proteomes" id="UP000183508">
    <property type="component" value="Unassembled WGS sequence"/>
</dbReference>
<organism evidence="3 4">
    <name type="scientific">Alicyclobacillus macrosporangiidus</name>
    <dbReference type="NCBI Taxonomy" id="392015"/>
    <lineage>
        <taxon>Bacteria</taxon>
        <taxon>Bacillati</taxon>
        <taxon>Bacillota</taxon>
        <taxon>Bacilli</taxon>
        <taxon>Bacillales</taxon>
        <taxon>Alicyclobacillaceae</taxon>
        <taxon>Alicyclobacillus</taxon>
    </lineage>
</organism>
<evidence type="ECO:0000256" key="1">
    <source>
        <dbReference type="SAM" id="MobiDB-lite"/>
    </source>
</evidence>